<dbReference type="Gene3D" id="1.10.357.10">
    <property type="entry name" value="Tetracycline Repressor, domain 2"/>
    <property type="match status" value="1"/>
</dbReference>
<dbReference type="SUPFAM" id="SSF48498">
    <property type="entry name" value="Tetracyclin repressor-like, C-terminal domain"/>
    <property type="match status" value="1"/>
</dbReference>
<name>A0AA96LDS9_9BACL</name>
<dbReference type="Gene3D" id="1.10.10.60">
    <property type="entry name" value="Homeodomain-like"/>
    <property type="match status" value="1"/>
</dbReference>
<feature type="domain" description="HTH tetR-type" evidence="5">
    <location>
        <begin position="13"/>
        <end position="73"/>
    </location>
</feature>
<keyword evidence="2 4" id="KW-0238">DNA-binding</keyword>
<evidence type="ECO:0000313" key="7">
    <source>
        <dbReference type="Proteomes" id="UP001305702"/>
    </source>
</evidence>
<gene>
    <name evidence="6" type="ORF">MJA45_26855</name>
</gene>
<sequence>MPLNEDQLTQIRDERKEQIMAAGLRVFAKRGLAHTKMSMIAAEAGISHGLLYHYFKSKDELFLQLLQSAMEESIAGVQELYRLPGSPLDKLRSLTELILLPENAAHFMLIHHARTAEDMPDKARQILQDYSMKTYIDQLLPLFEEGQKMGELVEDEPRRLITTYLTVLTALMVLNTHEHEDFRQMEPAVLLRMIAKPGAL</sequence>
<dbReference type="GO" id="GO:0000976">
    <property type="term" value="F:transcription cis-regulatory region binding"/>
    <property type="evidence" value="ECO:0007669"/>
    <property type="project" value="TreeGrafter"/>
</dbReference>
<dbReference type="Proteomes" id="UP001305702">
    <property type="component" value="Chromosome"/>
</dbReference>
<dbReference type="PANTHER" id="PTHR30055:SF234">
    <property type="entry name" value="HTH-TYPE TRANSCRIPTIONAL REGULATOR BETI"/>
    <property type="match status" value="1"/>
</dbReference>
<dbReference type="GO" id="GO:0003700">
    <property type="term" value="F:DNA-binding transcription factor activity"/>
    <property type="evidence" value="ECO:0007669"/>
    <property type="project" value="TreeGrafter"/>
</dbReference>
<dbReference type="RefSeq" id="WP_315604954.1">
    <property type="nucleotide sequence ID" value="NZ_CP130318.1"/>
</dbReference>
<evidence type="ECO:0000259" key="5">
    <source>
        <dbReference type="PROSITE" id="PS50977"/>
    </source>
</evidence>
<dbReference type="InterPro" id="IPR050109">
    <property type="entry name" value="HTH-type_TetR-like_transc_reg"/>
</dbReference>
<dbReference type="SUPFAM" id="SSF46689">
    <property type="entry name" value="Homeodomain-like"/>
    <property type="match status" value="1"/>
</dbReference>
<dbReference type="KEGG" id="paun:MJA45_26855"/>
<dbReference type="InterPro" id="IPR036271">
    <property type="entry name" value="Tet_transcr_reg_TetR-rel_C_sf"/>
</dbReference>
<evidence type="ECO:0000256" key="4">
    <source>
        <dbReference type="PROSITE-ProRule" id="PRU00335"/>
    </source>
</evidence>
<accession>A0AA96LDS9</accession>
<evidence type="ECO:0000256" key="3">
    <source>
        <dbReference type="ARBA" id="ARBA00023163"/>
    </source>
</evidence>
<dbReference type="InterPro" id="IPR009057">
    <property type="entry name" value="Homeodomain-like_sf"/>
</dbReference>
<dbReference type="PROSITE" id="PS50977">
    <property type="entry name" value="HTH_TETR_2"/>
    <property type="match status" value="1"/>
</dbReference>
<evidence type="ECO:0000256" key="2">
    <source>
        <dbReference type="ARBA" id="ARBA00023125"/>
    </source>
</evidence>
<protein>
    <submittedName>
        <fullName evidence="6">Helix-turn-helix domain-containing protein</fullName>
    </submittedName>
</protein>
<dbReference type="Pfam" id="PF00440">
    <property type="entry name" value="TetR_N"/>
    <property type="match status" value="1"/>
</dbReference>
<dbReference type="InterPro" id="IPR001647">
    <property type="entry name" value="HTH_TetR"/>
</dbReference>
<evidence type="ECO:0000313" key="6">
    <source>
        <dbReference type="EMBL" id="WNQ11178.1"/>
    </source>
</evidence>
<dbReference type="EMBL" id="CP130318">
    <property type="protein sequence ID" value="WNQ11178.1"/>
    <property type="molecule type" value="Genomic_DNA"/>
</dbReference>
<keyword evidence="3" id="KW-0804">Transcription</keyword>
<keyword evidence="7" id="KW-1185">Reference proteome</keyword>
<dbReference type="PRINTS" id="PR00455">
    <property type="entry name" value="HTHTETR"/>
</dbReference>
<evidence type="ECO:0000256" key="1">
    <source>
        <dbReference type="ARBA" id="ARBA00023015"/>
    </source>
</evidence>
<organism evidence="6 7">
    <name type="scientific">Paenibacillus aurantius</name>
    <dbReference type="NCBI Taxonomy" id="2918900"/>
    <lineage>
        <taxon>Bacteria</taxon>
        <taxon>Bacillati</taxon>
        <taxon>Bacillota</taxon>
        <taxon>Bacilli</taxon>
        <taxon>Bacillales</taxon>
        <taxon>Paenibacillaceae</taxon>
        <taxon>Paenibacillus</taxon>
    </lineage>
</organism>
<feature type="DNA-binding region" description="H-T-H motif" evidence="4">
    <location>
        <begin position="36"/>
        <end position="55"/>
    </location>
</feature>
<dbReference type="PANTHER" id="PTHR30055">
    <property type="entry name" value="HTH-TYPE TRANSCRIPTIONAL REGULATOR RUTR"/>
    <property type="match status" value="1"/>
</dbReference>
<dbReference type="AlphaFoldDB" id="A0AA96LDS9"/>
<proteinExistence type="predicted"/>
<reference evidence="6 7" key="1">
    <citation type="submission" date="2022-02" db="EMBL/GenBank/DDBJ databases">
        <title>Paenibacillus sp. MBLB1776 Whole Genome Shotgun Sequencing.</title>
        <authorList>
            <person name="Hwang C.Y."/>
            <person name="Cho E.-S."/>
            <person name="Seo M.-J."/>
        </authorList>
    </citation>
    <scope>NUCLEOTIDE SEQUENCE [LARGE SCALE GENOMIC DNA]</scope>
    <source>
        <strain evidence="6 7">MBLB1776</strain>
    </source>
</reference>
<keyword evidence="1" id="KW-0805">Transcription regulation</keyword>